<proteinExistence type="predicted"/>
<protein>
    <recommendedName>
        <fullName evidence="3">Cell wall-binding repeat 2 family protein</fullName>
    </recommendedName>
</protein>
<dbReference type="AlphaFoldDB" id="B9E3E7"/>
<dbReference type="Pfam" id="PF04122">
    <property type="entry name" value="CW_binding_2"/>
    <property type="match status" value="3"/>
</dbReference>
<dbReference type="PANTHER" id="PTHR30032:SF8">
    <property type="entry name" value="GERMINATION-SPECIFIC N-ACETYLMURAMOYL-L-ALANINE AMIDASE"/>
    <property type="match status" value="1"/>
</dbReference>
<reference evidence="2" key="1">
    <citation type="submission" date="2005-09" db="EMBL/GenBank/DDBJ databases">
        <title>Complete genome sequence of Clostridium kluyveri and comparative genomics of Clostridia species.</title>
        <authorList>
            <person name="Inui M."/>
            <person name="Nonaka H."/>
            <person name="Shinoda Y."/>
            <person name="Ikenaga Y."/>
            <person name="Abe M."/>
            <person name="Naito K."/>
            <person name="Vertes A.A."/>
            <person name="Yukawa H."/>
        </authorList>
    </citation>
    <scope>NUCLEOTIDE SEQUENCE [LARGE SCALE GENOMIC DNA]</scope>
    <source>
        <strain evidence="2">NBRC 12016</strain>
    </source>
</reference>
<evidence type="ECO:0008006" key="3">
    <source>
        <dbReference type="Google" id="ProtNLM"/>
    </source>
</evidence>
<name>B9E3E7_CLOK1</name>
<accession>B9E3E7</accession>
<dbReference type="InterPro" id="IPR051922">
    <property type="entry name" value="Bact_Sporulation_Assoc"/>
</dbReference>
<dbReference type="PANTHER" id="PTHR30032">
    <property type="entry name" value="N-ACETYLMURAMOYL-L-ALANINE AMIDASE-RELATED"/>
    <property type="match status" value="1"/>
</dbReference>
<dbReference type="Proteomes" id="UP000007969">
    <property type="component" value="Chromosome"/>
</dbReference>
<organism evidence="1 2">
    <name type="scientific">Clostridium kluyveri (strain NBRC 12016)</name>
    <dbReference type="NCBI Taxonomy" id="583346"/>
    <lineage>
        <taxon>Bacteria</taxon>
        <taxon>Bacillati</taxon>
        <taxon>Bacillota</taxon>
        <taxon>Clostridia</taxon>
        <taxon>Eubacteriales</taxon>
        <taxon>Clostridiaceae</taxon>
        <taxon>Clostridium</taxon>
    </lineage>
</organism>
<dbReference type="HOGENOM" id="CLU_028455_0_1_9"/>
<sequence length="488" mass="51907">MAFFILNLRGNKIMKSKKLVSLVLLAGLTASVLGNSINSTVKAEENRVSRIGGQDRYDTAAKGALSNWSSTDNVVLVSGEGYADAISASVLAKKLDAPILLTNLKSLNPCTQSAFSALKPKNVYIIGGDAVISKEIRELLKKSYNIIELKGDDRYATNTAVADELVKQGEDASDVVLVGGEGFSDALTVASIAASQGKILLLGTNDLNSIKPVTDFVNSHKSNSTVVGTTSVINDITYKAVNGVNRIDGGNNRFDTNLKVLDSFKSDIKFDKVYVVSASGNGYADALTASALAGRDNSPLVLVDEENSTATSNALNYLKTNLTSSSKVEILGGTGVVPEAIENKINTLNGSEEQVQTFTGYITTEDDFAAGLKEDSAHMIHMKMMALSGLGITFQENGEWVFYYFDGNISTDNKDGEGGTWIFNGTGSQLDAWNIVEEQIKRNDGSDKISPVPVIIKGILKGNTQTNPGPDADGENFPVITVESISAN</sequence>
<gene>
    <name evidence="1" type="ordered locus">CKR_1971</name>
</gene>
<dbReference type="InterPro" id="IPR007253">
    <property type="entry name" value="Cell_wall-bd_2"/>
</dbReference>
<evidence type="ECO:0000313" key="1">
    <source>
        <dbReference type="EMBL" id="BAH07022.1"/>
    </source>
</evidence>
<dbReference type="KEGG" id="ckr:CKR_1971"/>
<evidence type="ECO:0000313" key="2">
    <source>
        <dbReference type="Proteomes" id="UP000007969"/>
    </source>
</evidence>
<dbReference type="EMBL" id="AP009049">
    <property type="protein sequence ID" value="BAH07022.1"/>
    <property type="molecule type" value="Genomic_DNA"/>
</dbReference>
<dbReference type="Gene3D" id="3.40.50.12090">
    <property type="match status" value="1"/>
</dbReference>